<dbReference type="Proteomes" id="UP001203852">
    <property type="component" value="Unassembled WGS sequence"/>
</dbReference>
<proteinExistence type="predicted"/>
<evidence type="ECO:0008006" key="4">
    <source>
        <dbReference type="Google" id="ProtNLM"/>
    </source>
</evidence>
<evidence type="ECO:0000313" key="3">
    <source>
        <dbReference type="Proteomes" id="UP001203852"/>
    </source>
</evidence>
<gene>
    <name evidence="2" type="ORF">EDD36DRAFT_292139</name>
</gene>
<feature type="signal peptide" evidence="1">
    <location>
        <begin position="1"/>
        <end position="17"/>
    </location>
</feature>
<reference evidence="2" key="1">
    <citation type="journal article" date="2022" name="bioRxiv">
        <title>Deciphering the potential niche of two novel black yeast fungi from a biological soil crust based on their genomes, phenotypes, and melanin regulation.</title>
        <authorList>
            <consortium name="DOE Joint Genome Institute"/>
            <person name="Carr E.C."/>
            <person name="Barton Q."/>
            <person name="Grambo S."/>
            <person name="Sullivan M."/>
            <person name="Renfro C.M."/>
            <person name="Kuo A."/>
            <person name="Pangilinan J."/>
            <person name="Lipzen A."/>
            <person name="Keymanesh K."/>
            <person name="Savage E."/>
            <person name="Barry K."/>
            <person name="Grigoriev I.V."/>
            <person name="Riekhof W.R."/>
            <person name="Harris S.S."/>
        </authorList>
    </citation>
    <scope>NUCLEOTIDE SEQUENCE</scope>
    <source>
        <strain evidence="2">JF 03-4F</strain>
    </source>
</reference>
<feature type="chain" id="PRO_5042982757" description="Secreted protein" evidence="1">
    <location>
        <begin position="18"/>
        <end position="94"/>
    </location>
</feature>
<name>A0AAN6DRV0_9EURO</name>
<dbReference type="EMBL" id="MU404356">
    <property type="protein sequence ID" value="KAI1611549.1"/>
    <property type="molecule type" value="Genomic_DNA"/>
</dbReference>
<sequence>MCTLLRCARWCLSLALACYLHIRYHITQRRCVSCLVIARRSSARRSIGGCVRHNMTGSCARCFILMSMSECEITSFNETMAVERGISDTVTDSH</sequence>
<comment type="caution">
    <text evidence="2">The sequence shown here is derived from an EMBL/GenBank/DDBJ whole genome shotgun (WGS) entry which is preliminary data.</text>
</comment>
<evidence type="ECO:0000256" key="1">
    <source>
        <dbReference type="SAM" id="SignalP"/>
    </source>
</evidence>
<dbReference type="AlphaFoldDB" id="A0AAN6DRV0"/>
<organism evidence="2 3">
    <name type="scientific">Exophiala viscosa</name>
    <dbReference type="NCBI Taxonomy" id="2486360"/>
    <lineage>
        <taxon>Eukaryota</taxon>
        <taxon>Fungi</taxon>
        <taxon>Dikarya</taxon>
        <taxon>Ascomycota</taxon>
        <taxon>Pezizomycotina</taxon>
        <taxon>Eurotiomycetes</taxon>
        <taxon>Chaetothyriomycetidae</taxon>
        <taxon>Chaetothyriales</taxon>
        <taxon>Herpotrichiellaceae</taxon>
        <taxon>Exophiala</taxon>
    </lineage>
</organism>
<keyword evidence="1" id="KW-0732">Signal</keyword>
<accession>A0AAN6DRV0</accession>
<evidence type="ECO:0000313" key="2">
    <source>
        <dbReference type="EMBL" id="KAI1611549.1"/>
    </source>
</evidence>
<protein>
    <recommendedName>
        <fullName evidence="4">Secreted protein</fullName>
    </recommendedName>
</protein>
<keyword evidence="3" id="KW-1185">Reference proteome</keyword>